<comment type="caution">
    <text evidence="2">The sequence shown here is derived from an EMBL/GenBank/DDBJ whole genome shotgun (WGS) entry which is preliminary data.</text>
</comment>
<comment type="similarity">
    <text evidence="1">Belongs to the phD/YefM antitoxin family.</text>
</comment>
<name>A0A2M8F0X6_9BACT</name>
<gene>
    <name evidence="2" type="ORF">CO051_02255</name>
</gene>
<dbReference type="SUPFAM" id="SSF143120">
    <property type="entry name" value="YefM-like"/>
    <property type="match status" value="1"/>
</dbReference>
<accession>A0A2M8F0X6</accession>
<dbReference type="EMBL" id="PFSC01000057">
    <property type="protein sequence ID" value="PJC32941.1"/>
    <property type="molecule type" value="Genomic_DNA"/>
</dbReference>
<dbReference type="Proteomes" id="UP000231383">
    <property type="component" value="Unassembled WGS sequence"/>
</dbReference>
<dbReference type="InterPro" id="IPR036165">
    <property type="entry name" value="YefM-like_sf"/>
</dbReference>
<sequence length="79" mass="8805">MIQANIQEAKTNLSHLVAMALSGKKVIIAKYNNPVVELTPVNKVGGKRLLGQYKHKIELTDAFFEPLPDDMLEAFNNPK</sequence>
<evidence type="ECO:0000313" key="3">
    <source>
        <dbReference type="Proteomes" id="UP000231383"/>
    </source>
</evidence>
<evidence type="ECO:0000256" key="1">
    <source>
        <dbReference type="ARBA" id="ARBA00009981"/>
    </source>
</evidence>
<organism evidence="2 3">
    <name type="scientific">Candidatus Roizmanbacteria bacterium CG_4_9_14_0_2_um_filter_39_13</name>
    <dbReference type="NCBI Taxonomy" id="1974839"/>
    <lineage>
        <taxon>Bacteria</taxon>
        <taxon>Candidatus Roizmaniibacteriota</taxon>
    </lineage>
</organism>
<protein>
    <submittedName>
        <fullName evidence="2">Antitoxin</fullName>
    </submittedName>
</protein>
<proteinExistence type="inferred from homology"/>
<evidence type="ECO:0000313" key="2">
    <source>
        <dbReference type="EMBL" id="PJC32941.1"/>
    </source>
</evidence>
<reference evidence="3" key="1">
    <citation type="submission" date="2017-09" db="EMBL/GenBank/DDBJ databases">
        <title>Depth-based differentiation of microbial function through sediment-hosted aquifers and enrichment of novel symbionts in the deep terrestrial subsurface.</title>
        <authorList>
            <person name="Probst A.J."/>
            <person name="Ladd B."/>
            <person name="Jarett J.K."/>
            <person name="Geller-Mcgrath D.E."/>
            <person name="Sieber C.M.K."/>
            <person name="Emerson J.B."/>
            <person name="Anantharaman K."/>
            <person name="Thomas B.C."/>
            <person name="Malmstrom R."/>
            <person name="Stieglmeier M."/>
            <person name="Klingl A."/>
            <person name="Woyke T."/>
            <person name="Ryan C.M."/>
            <person name="Banfield J.F."/>
        </authorList>
    </citation>
    <scope>NUCLEOTIDE SEQUENCE [LARGE SCALE GENOMIC DNA]</scope>
</reference>
<dbReference type="AlphaFoldDB" id="A0A2M8F0X6"/>